<keyword evidence="1" id="KW-0472">Membrane</keyword>
<evidence type="ECO:0000313" key="2">
    <source>
        <dbReference type="EMBL" id="BFG69610.1"/>
    </source>
</evidence>
<reference evidence="2" key="1">
    <citation type="submission" date="2024-02" db="EMBL/GenBank/DDBJ databases">
        <title>Sediminibacterium planktonica sp. nov. and Sediminibacterium longus sp. nov., isolated from surface lake and river water.</title>
        <authorList>
            <person name="Watanabe K."/>
            <person name="Takemine S."/>
            <person name="Ishii Y."/>
            <person name="Ogata Y."/>
            <person name="Shindo C."/>
            <person name="Suda W."/>
        </authorList>
    </citation>
    <scope>NUCLEOTIDE SEQUENCE</scope>
    <source>
        <strain evidence="2">KACHI17</strain>
    </source>
</reference>
<proteinExistence type="predicted"/>
<feature type="transmembrane region" description="Helical" evidence="1">
    <location>
        <begin position="175"/>
        <end position="196"/>
    </location>
</feature>
<dbReference type="RefSeq" id="WP_353549923.1">
    <property type="nucleotide sequence ID" value="NZ_AP029612.1"/>
</dbReference>
<organism evidence="2">
    <name type="scientific">Sediminibacterium sp. KACHI17</name>
    <dbReference type="NCBI Taxonomy" id="1751071"/>
    <lineage>
        <taxon>Bacteria</taxon>
        <taxon>Pseudomonadati</taxon>
        <taxon>Bacteroidota</taxon>
        <taxon>Chitinophagia</taxon>
        <taxon>Chitinophagales</taxon>
        <taxon>Chitinophagaceae</taxon>
        <taxon>Sediminibacterium</taxon>
    </lineage>
</organism>
<keyword evidence="1" id="KW-0812">Transmembrane</keyword>
<accession>A0AAT9GG48</accession>
<evidence type="ECO:0000256" key="1">
    <source>
        <dbReference type="SAM" id="Phobius"/>
    </source>
</evidence>
<dbReference type="AlphaFoldDB" id="A0AAT9GG48"/>
<gene>
    <name evidence="2" type="ORF">KACHI17_04910</name>
</gene>
<keyword evidence="1" id="KW-1133">Transmembrane helix</keyword>
<sequence>MITGAELQAAKSVIGTISGVISKLTAVFDNSTSRWKSRLPELKKLTPDQRIAFYINEMQQNKDFHASVVQYAELFGKSPNGKGIDDRGKVSYQLLKAFNDLADLNYFKGAEYRDQGFRYWKKDILNDLSIAPDKPSLDISAMQRSLGMSSQNVLSLMAKDNPTYQLQPEIKKASIGNNIIISILILLSLVGLFFGFNKKNKRSYR</sequence>
<dbReference type="EMBL" id="AP029612">
    <property type="protein sequence ID" value="BFG69610.1"/>
    <property type="molecule type" value="Genomic_DNA"/>
</dbReference>
<protein>
    <submittedName>
        <fullName evidence="2">Uncharacterized protein</fullName>
    </submittedName>
</protein>
<name>A0AAT9GG48_9BACT</name>